<organism evidence="1 2">
    <name type="scientific">Pricia antarctica</name>
    <dbReference type="NCBI Taxonomy" id="641691"/>
    <lineage>
        <taxon>Bacteria</taxon>
        <taxon>Pseudomonadati</taxon>
        <taxon>Bacteroidota</taxon>
        <taxon>Flavobacteriia</taxon>
        <taxon>Flavobacteriales</taxon>
        <taxon>Flavobacteriaceae</taxon>
        <taxon>Pricia</taxon>
    </lineage>
</organism>
<protein>
    <submittedName>
        <fullName evidence="1">Uncharacterized protein</fullName>
    </submittedName>
</protein>
<evidence type="ECO:0000313" key="1">
    <source>
        <dbReference type="EMBL" id="SDF07402.1"/>
    </source>
</evidence>
<gene>
    <name evidence="1" type="ORF">SAMN05421636_1116</name>
</gene>
<dbReference type="STRING" id="641691.SAMN05421636_1116"/>
<dbReference type="EMBL" id="FNAO01000011">
    <property type="protein sequence ID" value="SDF07402.1"/>
    <property type="molecule type" value="Genomic_DNA"/>
</dbReference>
<sequence>MMTQNFFSDMRRQKRSLAELNEYFGNEVAGKMDKSASKIEFLEMPLGCGW</sequence>
<name>A0A1G7I3U3_9FLAO</name>
<keyword evidence="2" id="KW-1185">Reference proteome</keyword>
<reference evidence="1 2" key="1">
    <citation type="submission" date="2016-10" db="EMBL/GenBank/DDBJ databases">
        <authorList>
            <person name="de Groot N.N."/>
        </authorList>
    </citation>
    <scope>NUCLEOTIDE SEQUENCE [LARGE SCALE GENOMIC DNA]</scope>
    <source>
        <strain evidence="1 2">DSM 23421</strain>
    </source>
</reference>
<accession>A0A1G7I3U3</accession>
<proteinExistence type="predicted"/>
<dbReference type="Proteomes" id="UP000199109">
    <property type="component" value="Unassembled WGS sequence"/>
</dbReference>
<evidence type="ECO:0000313" key="2">
    <source>
        <dbReference type="Proteomes" id="UP000199109"/>
    </source>
</evidence>
<dbReference type="AlphaFoldDB" id="A0A1G7I3U3"/>